<dbReference type="GO" id="GO:0005737">
    <property type="term" value="C:cytoplasm"/>
    <property type="evidence" value="ECO:0007669"/>
    <property type="project" value="UniProtKB-SubCell"/>
</dbReference>
<keyword evidence="4 10" id="KW-0547">Nucleotide-binding</keyword>
<dbReference type="SUPFAM" id="SSF88697">
    <property type="entry name" value="PUA domain-like"/>
    <property type="match status" value="1"/>
</dbReference>
<dbReference type="InterPro" id="IPR054594">
    <property type="entry name" value="Lon_lid"/>
</dbReference>
<dbReference type="InterPro" id="IPR027065">
    <property type="entry name" value="Lon_Prtase"/>
</dbReference>
<dbReference type="Proteomes" id="UP000243535">
    <property type="component" value="Unassembled WGS sequence"/>
</dbReference>
<organism evidence="19 20">
    <name type="scientific">Gulbenkiania indica</name>
    <dbReference type="NCBI Taxonomy" id="375574"/>
    <lineage>
        <taxon>Bacteria</taxon>
        <taxon>Pseudomonadati</taxon>
        <taxon>Pseudomonadota</taxon>
        <taxon>Betaproteobacteria</taxon>
        <taxon>Neisseriales</taxon>
        <taxon>Chromobacteriaceae</taxon>
        <taxon>Gulbenkiania</taxon>
    </lineage>
</organism>
<dbReference type="Gene3D" id="1.10.8.60">
    <property type="match status" value="1"/>
</dbReference>
<feature type="domain" description="Lon N-terminal" evidence="18">
    <location>
        <begin position="13"/>
        <end position="206"/>
    </location>
</feature>
<dbReference type="InterPro" id="IPR008269">
    <property type="entry name" value="Lon_proteolytic"/>
</dbReference>
<dbReference type="EC" id="3.4.21.53" evidence="10 11"/>
<feature type="active site" evidence="10 12">
    <location>
        <position position="681"/>
    </location>
</feature>
<dbReference type="SUPFAM" id="SSF54211">
    <property type="entry name" value="Ribosomal protein S5 domain 2-like"/>
    <property type="match status" value="1"/>
</dbReference>
<keyword evidence="6 10" id="KW-0720">Serine protease</keyword>
<dbReference type="NCBIfam" id="NF008053">
    <property type="entry name" value="PRK10787.1"/>
    <property type="match status" value="1"/>
</dbReference>
<feature type="domain" description="Lon proteolytic" evidence="17">
    <location>
        <begin position="594"/>
        <end position="775"/>
    </location>
</feature>
<comment type="catalytic activity">
    <reaction evidence="9 10 11 14">
        <text>Hydrolysis of proteins in presence of ATP.</text>
        <dbReference type="EC" id="3.4.21.53"/>
    </reaction>
</comment>
<dbReference type="SUPFAM" id="SSF52540">
    <property type="entry name" value="P-loop containing nucleoside triphosphate hydrolases"/>
    <property type="match status" value="1"/>
</dbReference>
<dbReference type="InterPro" id="IPR015947">
    <property type="entry name" value="PUA-like_sf"/>
</dbReference>
<keyword evidence="7 10" id="KW-0067">ATP-binding</keyword>
<evidence type="ECO:0000256" key="12">
    <source>
        <dbReference type="PIRSR" id="PIRSR001174-1"/>
    </source>
</evidence>
<dbReference type="InterPro" id="IPR027417">
    <property type="entry name" value="P-loop_NTPase"/>
</dbReference>
<keyword evidence="20" id="KW-1185">Reference proteome</keyword>
<dbReference type="InterPro" id="IPR046336">
    <property type="entry name" value="Lon_prtase_N_sf"/>
</dbReference>
<evidence type="ECO:0000313" key="19">
    <source>
        <dbReference type="EMBL" id="CUA82713.1"/>
    </source>
</evidence>
<comment type="function">
    <text evidence="10">ATP-dependent serine protease that mediates the selective degradation of mutant and abnormal proteins as well as certain short-lived regulatory proteins. Required for cellular homeostasis and for survival from DNA damage and developmental changes induced by stress. Degrades polypeptides processively to yield small peptide fragments that are 5 to 10 amino acids long. Binds to DNA in a double-stranded, site-specific manner.</text>
</comment>
<dbReference type="FunFam" id="1.20.5.5270:FF:000002">
    <property type="entry name" value="Lon protease homolog"/>
    <property type="match status" value="1"/>
</dbReference>
<dbReference type="PANTHER" id="PTHR10046">
    <property type="entry name" value="ATP DEPENDENT LON PROTEASE FAMILY MEMBER"/>
    <property type="match status" value="1"/>
</dbReference>
<sequence>MPQPAEFPEDTVLPLLPLRDVVVFPHMVIPLFVGRTKSIRALEIAMDEGKQILLVAQRSAAKDEPAAEDLHTVGTVATVLQMLKLPDGTVKVLVEGRHRALVDRIEENEESFLASIRQVEKDEEDSTEAEAMRRALLAQFENYVKLNKKLPPEILSSLSGIESAGRMADTVAAHVPLKIEQKQEILEMFEPKARLEHLLSQLESEIDILQVEKRIRGRVKRQMEKSQREYYLNEQVKAIQKELGELDETSDLDELEKRIRTAGMSKEARDKANGELKKLRMMSPMSAEATVVRNYIDTLVELPWKKKTKINKDIAQAESVLDEDHFGLEKVKERIIEYLAVQQRVDQLKGPILCLVGPPGVGKTSLGESIAKATNRKFIRMALGGVRDEAEIRGHRRTYIGSMPGKVLQSITKTGVKNPLFLLDEVDKMGADFRGDPASALLEVLDPSQNHAFVDHYAEVEYDLSDVMFVATANSLNIPPALLDRMEIIRLSGYTEEEKVNIALKYLVPKQKKANGLAEDEVVIQESAVRDIIRYYTREAGVRGLDREIAKICRKVVKSHAEGKTRSARTTVGAKNLDKYLGVRRYDYGVAEEENRIGQVTGLAWTEVGGELLTVEAAALPGKGNIIRTGQLGEVMQESITAAMSVVRSRAQRMGIRADFYEKHDMHIHVPEGATPKDGPSAGIAMTTALVSVLTGIPVRKDVAMTGEITLRGEVLPIGGLKEKLLAAHRGGIKHVLIPKGNTKDLADIPGSVRQKLEIHPVKWIDEVLALALERMPAPLEEGASKDVAPPANGQEPPAPLVTH</sequence>
<dbReference type="GO" id="GO:0034605">
    <property type="term" value="P:cellular response to heat"/>
    <property type="evidence" value="ECO:0007669"/>
    <property type="project" value="UniProtKB-UniRule"/>
</dbReference>
<evidence type="ECO:0000256" key="3">
    <source>
        <dbReference type="ARBA" id="ARBA00022670"/>
    </source>
</evidence>
<evidence type="ECO:0000256" key="16">
    <source>
        <dbReference type="SAM" id="MobiDB-lite"/>
    </source>
</evidence>
<evidence type="ECO:0000256" key="8">
    <source>
        <dbReference type="ARBA" id="ARBA00023016"/>
    </source>
</evidence>
<dbReference type="InterPro" id="IPR014721">
    <property type="entry name" value="Ribsml_uS5_D2-typ_fold_subgr"/>
</dbReference>
<comment type="subcellular location">
    <subcellularLocation>
        <location evidence="1 10 11">Cytoplasm</location>
    </subcellularLocation>
</comment>
<dbReference type="InterPro" id="IPR003111">
    <property type="entry name" value="Lon_prtase_N"/>
</dbReference>
<evidence type="ECO:0000256" key="14">
    <source>
        <dbReference type="PROSITE-ProRule" id="PRU01122"/>
    </source>
</evidence>
<evidence type="ECO:0000256" key="11">
    <source>
        <dbReference type="PIRNR" id="PIRNR001174"/>
    </source>
</evidence>
<dbReference type="InterPro" id="IPR003959">
    <property type="entry name" value="ATPase_AAA_core"/>
</dbReference>
<evidence type="ECO:0000256" key="1">
    <source>
        <dbReference type="ARBA" id="ARBA00004496"/>
    </source>
</evidence>
<dbReference type="NCBIfam" id="TIGR00763">
    <property type="entry name" value="lon"/>
    <property type="match status" value="1"/>
</dbReference>
<dbReference type="STRING" id="375574.GCA_001418035_01211"/>
<proteinExistence type="evidence at transcript level"/>
<dbReference type="RefSeq" id="WP_055433705.1">
    <property type="nucleotide sequence ID" value="NZ_CYHA01000002.1"/>
</dbReference>
<feature type="binding site" evidence="10 13">
    <location>
        <begin position="357"/>
        <end position="364"/>
    </location>
    <ligand>
        <name>ATP</name>
        <dbReference type="ChEBI" id="CHEBI:30616"/>
    </ligand>
</feature>
<dbReference type="FunFam" id="3.30.230.10:FF:000010">
    <property type="entry name" value="Lon protease"/>
    <property type="match status" value="1"/>
</dbReference>
<dbReference type="GO" id="GO:0016887">
    <property type="term" value="F:ATP hydrolysis activity"/>
    <property type="evidence" value="ECO:0007669"/>
    <property type="project" value="UniProtKB-UniRule"/>
</dbReference>
<evidence type="ECO:0000259" key="17">
    <source>
        <dbReference type="PROSITE" id="PS51786"/>
    </source>
</evidence>
<evidence type="ECO:0000313" key="20">
    <source>
        <dbReference type="Proteomes" id="UP000243535"/>
    </source>
</evidence>
<dbReference type="Pfam" id="PF00004">
    <property type="entry name" value="AAA"/>
    <property type="match status" value="1"/>
</dbReference>
<dbReference type="PRINTS" id="PR00830">
    <property type="entry name" value="ENDOLAPTASE"/>
</dbReference>
<comment type="subunit">
    <text evidence="10 11">Homohexamer. Organized in a ring with a central cavity.</text>
</comment>
<accession>A0A0K6GW30</accession>
<evidence type="ECO:0000256" key="6">
    <source>
        <dbReference type="ARBA" id="ARBA00022825"/>
    </source>
</evidence>
<dbReference type="AlphaFoldDB" id="A0A0K6GW30"/>
<dbReference type="InterPro" id="IPR020568">
    <property type="entry name" value="Ribosomal_Su5_D2-typ_SF"/>
</dbReference>
<dbReference type="EMBL" id="CYHA01000002">
    <property type="protein sequence ID" value="CUA82713.1"/>
    <property type="molecule type" value="Genomic_DNA"/>
</dbReference>
<dbReference type="Gene3D" id="1.20.5.5270">
    <property type="match status" value="1"/>
</dbReference>
<feature type="active site" evidence="10 12">
    <location>
        <position position="724"/>
    </location>
</feature>
<dbReference type="InterPro" id="IPR004815">
    <property type="entry name" value="Lon_bac/euk-typ"/>
</dbReference>
<feature type="region of interest" description="Disordered" evidence="16">
    <location>
        <begin position="782"/>
        <end position="804"/>
    </location>
</feature>
<keyword evidence="5 10" id="KW-0378">Hydrolase</keyword>
<dbReference type="GO" id="GO:0005524">
    <property type="term" value="F:ATP binding"/>
    <property type="evidence" value="ECO:0007669"/>
    <property type="project" value="UniProtKB-UniRule"/>
</dbReference>
<dbReference type="Pfam" id="PF22667">
    <property type="entry name" value="Lon_lid"/>
    <property type="match status" value="1"/>
</dbReference>
<keyword evidence="2 10" id="KW-0963">Cytoplasm</keyword>
<evidence type="ECO:0000259" key="18">
    <source>
        <dbReference type="PROSITE" id="PS51787"/>
    </source>
</evidence>
<dbReference type="Pfam" id="PF02190">
    <property type="entry name" value="LON_substr_bdg"/>
    <property type="match status" value="1"/>
</dbReference>
<dbReference type="Gene3D" id="3.40.50.300">
    <property type="entry name" value="P-loop containing nucleotide triphosphate hydrolases"/>
    <property type="match status" value="1"/>
</dbReference>
<dbReference type="FunFam" id="3.40.50.300:FF:000021">
    <property type="entry name" value="Lon protease homolog"/>
    <property type="match status" value="1"/>
</dbReference>
<dbReference type="Gene3D" id="1.20.58.1480">
    <property type="match status" value="1"/>
</dbReference>
<dbReference type="SMART" id="SM00464">
    <property type="entry name" value="LON"/>
    <property type="match status" value="1"/>
</dbReference>
<comment type="induction">
    <text evidence="10">By heat shock.</text>
</comment>
<dbReference type="PROSITE" id="PS01046">
    <property type="entry name" value="LON_SER"/>
    <property type="match status" value="1"/>
</dbReference>
<protein>
    <recommendedName>
        <fullName evidence="10 11">Lon protease</fullName>
        <ecNumber evidence="10 11">3.4.21.53</ecNumber>
    </recommendedName>
    <alternativeName>
        <fullName evidence="10">ATP-dependent protease La</fullName>
    </alternativeName>
</protein>
<dbReference type="FunFam" id="1.20.58.1480:FF:000001">
    <property type="entry name" value="Lon protease"/>
    <property type="match status" value="1"/>
</dbReference>
<dbReference type="Pfam" id="PF05362">
    <property type="entry name" value="Lon_C"/>
    <property type="match status" value="1"/>
</dbReference>
<keyword evidence="8 10" id="KW-0346">Stress response</keyword>
<evidence type="ECO:0000256" key="2">
    <source>
        <dbReference type="ARBA" id="ARBA00022490"/>
    </source>
</evidence>
<name>A0A0K6GW30_9NEIS</name>
<dbReference type="PIRSF" id="PIRSF001174">
    <property type="entry name" value="Lon_proteas"/>
    <property type="match status" value="1"/>
</dbReference>
<evidence type="ECO:0000256" key="9">
    <source>
        <dbReference type="ARBA" id="ARBA00050665"/>
    </source>
</evidence>
<evidence type="ECO:0000256" key="5">
    <source>
        <dbReference type="ARBA" id="ARBA00022801"/>
    </source>
</evidence>
<dbReference type="InterPro" id="IPR027543">
    <property type="entry name" value="Lon_bac"/>
</dbReference>
<evidence type="ECO:0000256" key="15">
    <source>
        <dbReference type="RuleBase" id="RU000591"/>
    </source>
</evidence>
<dbReference type="HAMAP" id="MF_01973">
    <property type="entry name" value="lon_bact"/>
    <property type="match status" value="1"/>
</dbReference>
<dbReference type="GO" id="GO:0043565">
    <property type="term" value="F:sequence-specific DNA binding"/>
    <property type="evidence" value="ECO:0007669"/>
    <property type="project" value="UniProtKB-UniRule"/>
</dbReference>
<evidence type="ECO:0000256" key="10">
    <source>
        <dbReference type="HAMAP-Rule" id="MF_01973"/>
    </source>
</evidence>
<dbReference type="GO" id="GO:0004252">
    <property type="term" value="F:serine-type endopeptidase activity"/>
    <property type="evidence" value="ECO:0007669"/>
    <property type="project" value="UniProtKB-UniRule"/>
</dbReference>
<dbReference type="Gene3D" id="3.30.230.10">
    <property type="match status" value="1"/>
</dbReference>
<dbReference type="OrthoDB" id="9803599at2"/>
<evidence type="ECO:0000256" key="4">
    <source>
        <dbReference type="ARBA" id="ARBA00022741"/>
    </source>
</evidence>
<dbReference type="Gene3D" id="2.30.130.40">
    <property type="entry name" value="LON domain-like"/>
    <property type="match status" value="1"/>
</dbReference>
<gene>
    <name evidence="10" type="primary">lon</name>
    <name evidence="19" type="ORF">Ga0061063_1419</name>
</gene>
<evidence type="ECO:0000256" key="13">
    <source>
        <dbReference type="PIRSR" id="PIRSR001174-2"/>
    </source>
</evidence>
<dbReference type="PROSITE" id="PS51786">
    <property type="entry name" value="LON_PROTEOLYTIC"/>
    <property type="match status" value="1"/>
</dbReference>
<dbReference type="CDD" id="cd19500">
    <property type="entry name" value="RecA-like_Lon"/>
    <property type="match status" value="1"/>
</dbReference>
<dbReference type="SMART" id="SM00382">
    <property type="entry name" value="AAA"/>
    <property type="match status" value="1"/>
</dbReference>
<dbReference type="PROSITE" id="PS51787">
    <property type="entry name" value="LON_N"/>
    <property type="match status" value="1"/>
</dbReference>
<comment type="similarity">
    <text evidence="10 11 14 15">Belongs to the peptidase S16 family.</text>
</comment>
<evidence type="ECO:0000256" key="7">
    <source>
        <dbReference type="ARBA" id="ARBA00022840"/>
    </source>
</evidence>
<dbReference type="InterPro" id="IPR008268">
    <property type="entry name" value="Peptidase_S16_AS"/>
</dbReference>
<dbReference type="GO" id="GO:0006515">
    <property type="term" value="P:protein quality control for misfolded or incompletely synthesized proteins"/>
    <property type="evidence" value="ECO:0007669"/>
    <property type="project" value="UniProtKB-UniRule"/>
</dbReference>
<reference evidence="20" key="1">
    <citation type="submission" date="2015-08" db="EMBL/GenBank/DDBJ databases">
        <authorList>
            <person name="Varghese N."/>
        </authorList>
    </citation>
    <scope>NUCLEOTIDE SEQUENCE [LARGE SCALE GENOMIC DNA]</scope>
    <source>
        <strain evidence="20">DSM 17901</strain>
    </source>
</reference>
<dbReference type="InterPro" id="IPR003593">
    <property type="entry name" value="AAA+_ATPase"/>
</dbReference>
<keyword evidence="3 10" id="KW-0645">Protease</keyword>
<dbReference type="GO" id="GO:0004176">
    <property type="term" value="F:ATP-dependent peptidase activity"/>
    <property type="evidence" value="ECO:0007669"/>
    <property type="project" value="UniProtKB-UniRule"/>
</dbReference>